<comment type="caution">
    <text evidence="1">The sequence shown here is derived from an EMBL/GenBank/DDBJ whole genome shotgun (WGS) entry which is preliminary data.</text>
</comment>
<dbReference type="VEuPathDB" id="FungiDB:RhiirFUN_011954"/>
<reference evidence="1 2" key="2">
    <citation type="submission" date="2017-09" db="EMBL/GenBank/DDBJ databases">
        <title>Extensive intraspecific genome diversity in a model arbuscular mycorrhizal fungus.</title>
        <authorList>
            <person name="Chen E.C."/>
            <person name="Morin E."/>
            <person name="Beaudet D."/>
            <person name="Noel J."/>
            <person name="Ndikumana S."/>
            <person name="Charron P."/>
            <person name="St-Onge C."/>
            <person name="Giorgi J."/>
            <person name="Grigoriev I.V."/>
            <person name="Roux C."/>
            <person name="Martin F.M."/>
            <person name="Corradi N."/>
        </authorList>
    </citation>
    <scope>NUCLEOTIDE SEQUENCE [LARGE SCALE GENOMIC DNA]</scope>
    <source>
        <strain evidence="1 2">A5</strain>
    </source>
</reference>
<proteinExistence type="predicted"/>
<dbReference type="Proteomes" id="UP000232722">
    <property type="component" value="Unassembled WGS sequence"/>
</dbReference>
<dbReference type="PANTHER" id="PTHR31511">
    <property type="entry name" value="PROTEIN CBG23764"/>
    <property type="match status" value="1"/>
</dbReference>
<name>A0A2N0NX15_9GLOM</name>
<dbReference type="PANTHER" id="PTHR31511:SF12">
    <property type="entry name" value="RHO TERMINATION FACTOR N-TERMINAL DOMAIN-CONTAINING PROTEIN"/>
    <property type="match status" value="1"/>
</dbReference>
<evidence type="ECO:0000313" key="2">
    <source>
        <dbReference type="Proteomes" id="UP000232722"/>
    </source>
</evidence>
<dbReference type="VEuPathDB" id="FungiDB:RhiirA1_480347"/>
<gene>
    <name evidence="1" type="ORF">RhiirA5_430264</name>
</gene>
<dbReference type="AlphaFoldDB" id="A0A2N0NX15"/>
<evidence type="ECO:0008006" key="3">
    <source>
        <dbReference type="Google" id="ProtNLM"/>
    </source>
</evidence>
<evidence type="ECO:0000313" key="1">
    <source>
        <dbReference type="EMBL" id="PKB99119.1"/>
    </source>
</evidence>
<sequence>MGMGLDKLVECLGGKLEKFILTVRYFTEKGYSIDKIKLLFQKGVFPYDWTNAWEKFDRTSLPPRKDFYSLLSQQNISKEDYEHAQKVWKIFEMKNFGEYHDLYLEIDVLLLADPKRIYQSFPFLVIAIPQKSIFIGTNLAFYYESSKPNSWIMYEDMNALYSGAMTQYMPTEILGKVDPKEVPDIQSIAPDADIGYTLEVDLEVPVHLHDYFTDYPLAPEKQIVPENWLSPYNAKLVQDKEVGGGKYVTGEKLVQPLYPKKNYVIHYRAF</sequence>
<protein>
    <recommendedName>
        <fullName evidence="3">DNA-directed DNA polymerase</fullName>
    </recommendedName>
</protein>
<organism evidence="1 2">
    <name type="scientific">Rhizophagus irregularis</name>
    <dbReference type="NCBI Taxonomy" id="588596"/>
    <lineage>
        <taxon>Eukaryota</taxon>
        <taxon>Fungi</taxon>
        <taxon>Fungi incertae sedis</taxon>
        <taxon>Mucoromycota</taxon>
        <taxon>Glomeromycotina</taxon>
        <taxon>Glomeromycetes</taxon>
        <taxon>Glomerales</taxon>
        <taxon>Glomeraceae</taxon>
        <taxon>Rhizophagus</taxon>
    </lineage>
</organism>
<accession>A0A2N0NX15</accession>
<reference evidence="1 2" key="1">
    <citation type="submission" date="2016-04" db="EMBL/GenBank/DDBJ databases">
        <title>Genome analyses suggest a sexual origin of heterokaryosis in a supposedly ancient asexual fungus.</title>
        <authorList>
            <person name="Ropars J."/>
            <person name="Sedzielewska K."/>
            <person name="Noel J."/>
            <person name="Charron P."/>
            <person name="Farinelli L."/>
            <person name="Marton T."/>
            <person name="Kruger M."/>
            <person name="Pelin A."/>
            <person name="Brachmann A."/>
            <person name="Corradi N."/>
        </authorList>
    </citation>
    <scope>NUCLEOTIDE SEQUENCE [LARGE SCALE GENOMIC DNA]</scope>
    <source>
        <strain evidence="1 2">A5</strain>
    </source>
</reference>
<dbReference type="EMBL" id="LLXJ01002328">
    <property type="protein sequence ID" value="PKB99119.1"/>
    <property type="molecule type" value="Genomic_DNA"/>
</dbReference>